<dbReference type="PANTHER" id="PTHR11070">
    <property type="entry name" value="UVRD / RECB / PCRA DNA HELICASE FAMILY MEMBER"/>
    <property type="match status" value="1"/>
</dbReference>
<evidence type="ECO:0000256" key="4">
    <source>
        <dbReference type="ARBA" id="ARBA00022840"/>
    </source>
</evidence>
<gene>
    <name evidence="8" type="primary">helD_3</name>
    <name evidence="8" type="ORF">OERS_25220</name>
</gene>
<feature type="binding site" evidence="5">
    <location>
        <begin position="202"/>
        <end position="209"/>
    </location>
    <ligand>
        <name>ATP</name>
        <dbReference type="ChEBI" id="CHEBI:30616"/>
    </ligand>
</feature>
<keyword evidence="4 5" id="KW-0067">ATP-binding</keyword>
<reference evidence="8 9" key="1">
    <citation type="submission" date="2016-06" db="EMBL/GenBank/DDBJ databases">
        <title>Genome sequence of Oerskovia enterophila DSM 43852.</title>
        <authorList>
            <person name="Poehlein A."/>
            <person name="Jag V."/>
            <person name="Bengelsdorf F.R."/>
            <person name="Daniel R."/>
            <person name="Duerre P."/>
        </authorList>
    </citation>
    <scope>NUCLEOTIDE SEQUENCE [LARGE SCALE GENOMIC DNA]</scope>
    <source>
        <strain evidence="8 9">DSM 43852</strain>
    </source>
</reference>
<organism evidence="8 9">
    <name type="scientific">Oerskovia enterophila</name>
    <dbReference type="NCBI Taxonomy" id="43678"/>
    <lineage>
        <taxon>Bacteria</taxon>
        <taxon>Bacillati</taxon>
        <taxon>Actinomycetota</taxon>
        <taxon>Actinomycetes</taxon>
        <taxon>Micrococcales</taxon>
        <taxon>Cellulomonadaceae</taxon>
        <taxon>Oerskovia</taxon>
    </lineage>
</organism>
<evidence type="ECO:0000313" key="9">
    <source>
        <dbReference type="Proteomes" id="UP000093412"/>
    </source>
</evidence>
<evidence type="ECO:0000256" key="1">
    <source>
        <dbReference type="ARBA" id="ARBA00022741"/>
    </source>
</evidence>
<evidence type="ECO:0000313" key="8">
    <source>
        <dbReference type="EMBL" id="OCI30762.1"/>
    </source>
</evidence>
<keyword evidence="3 5" id="KW-0347">Helicase</keyword>
<name>A0ABX2Y2I6_9CELL</name>
<dbReference type="GO" id="GO:0016787">
    <property type="term" value="F:hydrolase activity"/>
    <property type="evidence" value="ECO:0007669"/>
    <property type="project" value="UniProtKB-KW"/>
</dbReference>
<feature type="region of interest" description="Disordered" evidence="6">
    <location>
        <begin position="690"/>
        <end position="758"/>
    </location>
</feature>
<dbReference type="InterPro" id="IPR014016">
    <property type="entry name" value="UvrD-like_ATP-bd"/>
</dbReference>
<dbReference type="EMBL" id="MAQA01000029">
    <property type="protein sequence ID" value="OCI30762.1"/>
    <property type="molecule type" value="Genomic_DNA"/>
</dbReference>
<evidence type="ECO:0000256" key="3">
    <source>
        <dbReference type="ARBA" id="ARBA00022806"/>
    </source>
</evidence>
<dbReference type="EC" id="3.6.4.12" evidence="8"/>
<accession>A0ABX2Y2I6</accession>
<keyword evidence="9" id="KW-1185">Reference proteome</keyword>
<dbReference type="PROSITE" id="PS51198">
    <property type="entry name" value="UVRD_HELICASE_ATP_BIND"/>
    <property type="match status" value="1"/>
</dbReference>
<proteinExistence type="predicted"/>
<dbReference type="InterPro" id="IPR000212">
    <property type="entry name" value="DNA_helicase_UvrD/REP"/>
</dbReference>
<evidence type="ECO:0000256" key="6">
    <source>
        <dbReference type="SAM" id="MobiDB-lite"/>
    </source>
</evidence>
<dbReference type="InterPro" id="IPR027417">
    <property type="entry name" value="P-loop_NTPase"/>
</dbReference>
<feature type="region of interest" description="Disordered" evidence="6">
    <location>
        <begin position="1"/>
        <end position="34"/>
    </location>
</feature>
<evidence type="ECO:0000256" key="5">
    <source>
        <dbReference type="PROSITE-ProRule" id="PRU00560"/>
    </source>
</evidence>
<dbReference type="Gene3D" id="3.40.50.300">
    <property type="entry name" value="P-loop containing nucleotide triphosphate hydrolases"/>
    <property type="match status" value="3"/>
</dbReference>
<keyword evidence="1 5" id="KW-0547">Nucleotide-binding</keyword>
<dbReference type="Pfam" id="PF13245">
    <property type="entry name" value="AAA_19"/>
    <property type="match status" value="1"/>
</dbReference>
<dbReference type="GO" id="GO:0003678">
    <property type="term" value="F:DNA helicase activity"/>
    <property type="evidence" value="ECO:0007669"/>
    <property type="project" value="UniProtKB-EC"/>
</dbReference>
<feature type="compositionally biased region" description="Basic and acidic residues" evidence="6">
    <location>
        <begin position="14"/>
        <end position="33"/>
    </location>
</feature>
<sequence>MPLSPPPATAQQVEEQKHLDLVRDEREHKRETRLAAPLAAGDNKAAARLKANAAKDSTLGNPQDPVAFMRIDVAGDECFYVGYHSLSDRMNDRLVYNWQSNFILGLRAATHDAPGEVVRHRNFAMGDGNQITTMQDVVFAELAARIAALEGDDVTFIETDAMLQETLGRARGTEMQQIVETIQAAQSTLISADAHSLLVIQGGPGTGKTAVALHRVSAILYNYSETAMHAAGDVIRPEQVLVIGPNATFTRYISRVLPELGDAAVAQTDLHKLLEAHVKATAKDGAATARLKGDERMVEVISKGLVQRVRRPKDHTSFSIRGVSWRVSLDPSEVEAVFTPLLFERYAVGRTRFRTALLSDLGTRIRRQLRADRSPLAGDPQGLLDPTEIDNFVERVWPSLSPQAFLRDLFGNTDRLLAAASGTLTADEVQLLRRTPAPKLSEQQWTREDLVLLDQAGAEISGDPDSYRHIVVDEAQDLSPMQWLAVRRRSERGAMTIVGDIAQSTGHWARDSWDEVIELLSTPLPTRTEQLTYGYRVPRSVMDLAALLLPIAAPGILPPVVVRDVERPPVLTSVPPAEDLATSAVRIVEALSGKGNFVGVICPDALREDLEIAFMLAEVNWNDADKGGLSTAINLVSPVASKGLEFDAVVVVDPAGIVAAGPQGERMLYIALTRTTKYLDIVYPQGTLPAVLGPQDASTGSPAPTTRPEGEQREVPAQSGVGGPPVHEHPATMSPLPSGTLLPEAQNATSNDRTPAQRRTITFQAATIRDDLMASAPEPLWGDILREALRVIEEERPE</sequence>
<comment type="caution">
    <text evidence="8">The sequence shown here is derived from an EMBL/GenBank/DDBJ whole genome shotgun (WGS) entry which is preliminary data.</text>
</comment>
<dbReference type="PANTHER" id="PTHR11070:SF45">
    <property type="entry name" value="DNA 3'-5' HELICASE"/>
    <property type="match status" value="1"/>
</dbReference>
<keyword evidence="2 5" id="KW-0378">Hydrolase</keyword>
<feature type="domain" description="UvrD-like helicase ATP-binding" evidence="7">
    <location>
        <begin position="181"/>
        <end position="538"/>
    </location>
</feature>
<evidence type="ECO:0000256" key="2">
    <source>
        <dbReference type="ARBA" id="ARBA00022801"/>
    </source>
</evidence>
<dbReference type="Proteomes" id="UP000093412">
    <property type="component" value="Unassembled WGS sequence"/>
</dbReference>
<dbReference type="SUPFAM" id="SSF52540">
    <property type="entry name" value="P-loop containing nucleoside triphosphate hydrolases"/>
    <property type="match status" value="1"/>
</dbReference>
<protein>
    <submittedName>
        <fullName evidence="8">Helicase IV</fullName>
        <ecNumber evidence="8">3.6.4.12</ecNumber>
    </submittedName>
</protein>
<evidence type="ECO:0000259" key="7">
    <source>
        <dbReference type="PROSITE" id="PS51198"/>
    </source>
</evidence>
<feature type="compositionally biased region" description="Polar residues" evidence="6">
    <location>
        <begin position="746"/>
        <end position="758"/>
    </location>
</feature>